<dbReference type="PANTHER" id="PTHR43638">
    <property type="entry name" value="OXIDOREDUCTASE, ALDO/KETO REDUCTASE FAMILY PROTEIN"/>
    <property type="match status" value="1"/>
</dbReference>
<name>A0A9D2PSC4_9FIRM</name>
<feature type="region of interest" description="Disordered" evidence="4">
    <location>
        <begin position="242"/>
        <end position="284"/>
    </location>
</feature>
<dbReference type="InterPro" id="IPR036812">
    <property type="entry name" value="NAD(P)_OxRdtase_dom_sf"/>
</dbReference>
<dbReference type="EMBL" id="DWWB01000030">
    <property type="protein sequence ID" value="HJC66239.1"/>
    <property type="molecule type" value="Genomic_DNA"/>
</dbReference>
<dbReference type="PANTHER" id="PTHR43638:SF3">
    <property type="entry name" value="ALDEHYDE REDUCTASE"/>
    <property type="match status" value="1"/>
</dbReference>
<evidence type="ECO:0000313" key="6">
    <source>
        <dbReference type="EMBL" id="HJC66239.1"/>
    </source>
</evidence>
<feature type="active site" description="Proton donor" evidence="1">
    <location>
        <position position="54"/>
    </location>
</feature>
<dbReference type="PIRSF" id="PIRSF000097">
    <property type="entry name" value="AKR"/>
    <property type="match status" value="1"/>
</dbReference>
<dbReference type="InterPro" id="IPR020471">
    <property type="entry name" value="AKR"/>
</dbReference>
<accession>A0A9D2PSC4</accession>
<feature type="binding site" evidence="2">
    <location>
        <position position="113"/>
    </location>
    <ligand>
        <name>substrate</name>
    </ligand>
</feature>
<dbReference type="Proteomes" id="UP000823863">
    <property type="component" value="Unassembled WGS sequence"/>
</dbReference>
<evidence type="ECO:0000256" key="1">
    <source>
        <dbReference type="PIRSR" id="PIRSR000097-1"/>
    </source>
</evidence>
<evidence type="ECO:0000256" key="3">
    <source>
        <dbReference type="PIRSR" id="PIRSR000097-3"/>
    </source>
</evidence>
<protein>
    <submittedName>
        <fullName evidence="6">Aldo/keto reductase</fullName>
    </submittedName>
</protein>
<evidence type="ECO:0000256" key="2">
    <source>
        <dbReference type="PIRSR" id="PIRSR000097-2"/>
    </source>
</evidence>
<dbReference type="SUPFAM" id="SSF51430">
    <property type="entry name" value="NAD(P)-linked oxidoreductase"/>
    <property type="match status" value="1"/>
</dbReference>
<dbReference type="AlphaFoldDB" id="A0A9D2PSC4"/>
<sequence>MKHMVQLSNGISVPALGVGTWHLAEAREKEASELAAVRAGIRQGMTLVDTAEMYGNGRSESLVGRAIAGMDREKLFLVSKVLPHNAGRRQIFSSCKNSLKRLGTDYLDLYLLHWRGPIPLSETVACMEELKQQGLILQWGVSNFDTDDMEELWQVKDGQNCLVNQVLYHMGSRGIEYDLLPWMKAHHVALMAYCPLAQGGSLRWGLMTNPTVLEIAKAKGATPAQVLLAWAIRDGSTIAIPKSSSPAHAEENAQADGLELSSDEVRRIDSCYPGPSRKMPLDIQ</sequence>
<evidence type="ECO:0000256" key="4">
    <source>
        <dbReference type="SAM" id="MobiDB-lite"/>
    </source>
</evidence>
<dbReference type="Pfam" id="PF00248">
    <property type="entry name" value="Aldo_ket_red"/>
    <property type="match status" value="1"/>
</dbReference>
<dbReference type="Gene3D" id="3.20.20.100">
    <property type="entry name" value="NADP-dependent oxidoreductase domain"/>
    <property type="match status" value="1"/>
</dbReference>
<comment type="caution">
    <text evidence="6">The sequence shown here is derived from an EMBL/GenBank/DDBJ whole genome shotgun (WGS) entry which is preliminary data.</text>
</comment>
<dbReference type="PRINTS" id="PR00069">
    <property type="entry name" value="ALDKETRDTASE"/>
</dbReference>
<organism evidence="6 7">
    <name type="scientific">Candidatus Enterocloster excrementigallinarum</name>
    <dbReference type="NCBI Taxonomy" id="2838558"/>
    <lineage>
        <taxon>Bacteria</taxon>
        <taxon>Bacillati</taxon>
        <taxon>Bacillota</taxon>
        <taxon>Clostridia</taxon>
        <taxon>Lachnospirales</taxon>
        <taxon>Lachnospiraceae</taxon>
        <taxon>Enterocloster</taxon>
    </lineage>
</organism>
<reference evidence="6" key="2">
    <citation type="submission" date="2021-04" db="EMBL/GenBank/DDBJ databases">
        <authorList>
            <person name="Gilroy R."/>
        </authorList>
    </citation>
    <scope>NUCLEOTIDE SEQUENCE</scope>
    <source>
        <strain evidence="6">CHK198-12963</strain>
    </source>
</reference>
<dbReference type="CDD" id="cd19138">
    <property type="entry name" value="AKR_YeaE"/>
    <property type="match status" value="1"/>
</dbReference>
<dbReference type="InterPro" id="IPR023210">
    <property type="entry name" value="NADP_OxRdtase_dom"/>
</dbReference>
<reference evidence="6" key="1">
    <citation type="journal article" date="2021" name="PeerJ">
        <title>Extensive microbial diversity within the chicken gut microbiome revealed by metagenomics and culture.</title>
        <authorList>
            <person name="Gilroy R."/>
            <person name="Ravi A."/>
            <person name="Getino M."/>
            <person name="Pursley I."/>
            <person name="Horton D.L."/>
            <person name="Alikhan N.F."/>
            <person name="Baker D."/>
            <person name="Gharbi K."/>
            <person name="Hall N."/>
            <person name="Watson M."/>
            <person name="Adriaenssens E.M."/>
            <person name="Foster-Nyarko E."/>
            <person name="Jarju S."/>
            <person name="Secka A."/>
            <person name="Antonio M."/>
            <person name="Oren A."/>
            <person name="Chaudhuri R.R."/>
            <person name="La Ragione R."/>
            <person name="Hildebrand F."/>
            <person name="Pallen M.J."/>
        </authorList>
    </citation>
    <scope>NUCLEOTIDE SEQUENCE</scope>
    <source>
        <strain evidence="6">CHK198-12963</strain>
    </source>
</reference>
<feature type="domain" description="NADP-dependent oxidoreductase" evidence="5">
    <location>
        <begin position="16"/>
        <end position="272"/>
    </location>
</feature>
<dbReference type="GO" id="GO:0016491">
    <property type="term" value="F:oxidoreductase activity"/>
    <property type="evidence" value="ECO:0007669"/>
    <property type="project" value="InterPro"/>
</dbReference>
<feature type="site" description="Lowers pKa of active site Tyr" evidence="3">
    <location>
        <position position="80"/>
    </location>
</feature>
<proteinExistence type="predicted"/>
<evidence type="ECO:0000313" key="7">
    <source>
        <dbReference type="Proteomes" id="UP000823863"/>
    </source>
</evidence>
<gene>
    <name evidence="6" type="ORF">H9931_05890</name>
</gene>
<evidence type="ECO:0000259" key="5">
    <source>
        <dbReference type="Pfam" id="PF00248"/>
    </source>
</evidence>